<dbReference type="NCBIfam" id="TIGR02188">
    <property type="entry name" value="Ac_CoA_lig_AcsA"/>
    <property type="match status" value="1"/>
</dbReference>
<evidence type="ECO:0000256" key="6">
    <source>
        <dbReference type="ARBA" id="ARBA00022990"/>
    </source>
</evidence>
<organism evidence="12 13">
    <name type="scientific">Syntrophobotulus glycolicus (strain DSM 8271 / FlGlyR)</name>
    <dbReference type="NCBI Taxonomy" id="645991"/>
    <lineage>
        <taxon>Bacteria</taxon>
        <taxon>Bacillati</taxon>
        <taxon>Bacillota</taxon>
        <taxon>Clostridia</taxon>
        <taxon>Eubacteriales</taxon>
        <taxon>Desulfitobacteriaceae</taxon>
        <taxon>Syntrophobotulus</taxon>
    </lineage>
</organism>
<dbReference type="Pfam" id="PF13193">
    <property type="entry name" value="AMP-binding_C"/>
    <property type="match status" value="1"/>
</dbReference>
<keyword evidence="6" id="KW-0007">Acetylation</keyword>
<dbReference type="CDD" id="cd05966">
    <property type="entry name" value="ACS"/>
    <property type="match status" value="1"/>
</dbReference>
<dbReference type="SUPFAM" id="SSF56801">
    <property type="entry name" value="Acetyl-CoA synthetase-like"/>
    <property type="match status" value="1"/>
</dbReference>
<dbReference type="InterPro" id="IPR011904">
    <property type="entry name" value="Ac_CoA_lig"/>
</dbReference>
<dbReference type="HOGENOM" id="CLU_000022_3_6_9"/>
<evidence type="ECO:0000256" key="4">
    <source>
        <dbReference type="ARBA" id="ARBA00022741"/>
    </source>
</evidence>
<gene>
    <name evidence="12" type="ordered locus">Sgly_2201</name>
</gene>
<evidence type="ECO:0000256" key="8">
    <source>
        <dbReference type="SAM" id="Coils"/>
    </source>
</evidence>
<dbReference type="GO" id="GO:0016208">
    <property type="term" value="F:AMP binding"/>
    <property type="evidence" value="ECO:0007669"/>
    <property type="project" value="InterPro"/>
</dbReference>
<evidence type="ECO:0000259" key="11">
    <source>
        <dbReference type="Pfam" id="PF16177"/>
    </source>
</evidence>
<dbReference type="InterPro" id="IPR025110">
    <property type="entry name" value="AMP-bd_C"/>
</dbReference>
<keyword evidence="8" id="KW-0175">Coiled coil</keyword>
<dbReference type="PANTHER" id="PTHR24095">
    <property type="entry name" value="ACETYL-COENZYME A SYNTHETASE"/>
    <property type="match status" value="1"/>
</dbReference>
<dbReference type="Proteomes" id="UP000007488">
    <property type="component" value="Chromosome"/>
</dbReference>
<evidence type="ECO:0000259" key="10">
    <source>
        <dbReference type="Pfam" id="PF13193"/>
    </source>
</evidence>
<name>F0STW7_SYNGF</name>
<evidence type="ECO:0000256" key="3">
    <source>
        <dbReference type="ARBA" id="ARBA00022598"/>
    </source>
</evidence>
<dbReference type="PROSITE" id="PS00455">
    <property type="entry name" value="AMP_BINDING"/>
    <property type="match status" value="1"/>
</dbReference>
<dbReference type="InterPro" id="IPR045851">
    <property type="entry name" value="AMP-bd_C_sf"/>
</dbReference>
<evidence type="ECO:0000259" key="9">
    <source>
        <dbReference type="Pfam" id="PF00501"/>
    </source>
</evidence>
<dbReference type="GO" id="GO:0005524">
    <property type="term" value="F:ATP binding"/>
    <property type="evidence" value="ECO:0007669"/>
    <property type="project" value="UniProtKB-KW"/>
</dbReference>
<dbReference type="KEGG" id="sgy:Sgly_2201"/>
<comment type="similarity">
    <text evidence="1">Belongs to the ATP-dependent AMP-binding enzyme family.</text>
</comment>
<protein>
    <recommendedName>
        <fullName evidence="2 7">Acetate--CoA ligase</fullName>
        <ecNumber evidence="2 7">6.2.1.1</ecNumber>
    </recommendedName>
</protein>
<dbReference type="NCBIfam" id="NF001208">
    <property type="entry name" value="PRK00174.1"/>
    <property type="match status" value="1"/>
</dbReference>
<dbReference type="InterPro" id="IPR020845">
    <property type="entry name" value="AMP-binding_CS"/>
</dbReference>
<reference evidence="13" key="2">
    <citation type="submission" date="2011-02" db="EMBL/GenBank/DDBJ databases">
        <title>The complete genome of Syntrophobotulus glycolicus DSM 8271.</title>
        <authorList>
            <person name="Lucas S."/>
            <person name="Copeland A."/>
            <person name="Lapidus A."/>
            <person name="Bruce D."/>
            <person name="Goodwin L."/>
            <person name="Pitluck S."/>
            <person name="Kyrpides N."/>
            <person name="Mavromatis K."/>
            <person name="Pagani I."/>
            <person name="Ivanova N."/>
            <person name="Mikhailova N."/>
            <person name="Chertkov O."/>
            <person name="Held B."/>
            <person name="Detter J.C."/>
            <person name="Tapia R."/>
            <person name="Han C."/>
            <person name="Land M."/>
            <person name="Hauser L."/>
            <person name="Markowitz V."/>
            <person name="Cheng J.-F."/>
            <person name="Hugenholtz P."/>
            <person name="Woyke T."/>
            <person name="Wu D."/>
            <person name="Spring S."/>
            <person name="Schroeder M."/>
            <person name="Brambilla E."/>
            <person name="Klenk H.-P."/>
            <person name="Eisen J.A."/>
        </authorList>
    </citation>
    <scope>NUCLEOTIDE SEQUENCE [LARGE SCALE GENOMIC DNA]</scope>
    <source>
        <strain evidence="13">DSM 8271 / FlGlyR</strain>
    </source>
</reference>
<dbReference type="Gene3D" id="3.40.50.12780">
    <property type="entry name" value="N-terminal domain of ligase-like"/>
    <property type="match status" value="1"/>
</dbReference>
<dbReference type="RefSeq" id="WP_013625355.1">
    <property type="nucleotide sequence ID" value="NC_015172.1"/>
</dbReference>
<accession>F0STW7</accession>
<dbReference type="Pfam" id="PF16177">
    <property type="entry name" value="ACAS_N"/>
    <property type="match status" value="1"/>
</dbReference>
<dbReference type="InterPro" id="IPR032387">
    <property type="entry name" value="ACAS_N"/>
</dbReference>
<dbReference type="InterPro" id="IPR042099">
    <property type="entry name" value="ANL_N_sf"/>
</dbReference>
<dbReference type="GO" id="GO:0019427">
    <property type="term" value="P:acetyl-CoA biosynthetic process from acetate"/>
    <property type="evidence" value="ECO:0007669"/>
    <property type="project" value="UniProtKB-UniRule"/>
</dbReference>
<dbReference type="EC" id="6.2.1.1" evidence="2 7"/>
<keyword evidence="13" id="KW-1185">Reference proteome</keyword>
<feature type="domain" description="AMP-dependent synthetase/ligase" evidence="9">
    <location>
        <begin position="91"/>
        <end position="469"/>
    </location>
</feature>
<dbReference type="eggNOG" id="COG0365">
    <property type="taxonomic scope" value="Bacteria"/>
</dbReference>
<evidence type="ECO:0000313" key="12">
    <source>
        <dbReference type="EMBL" id="ADY56490.1"/>
    </source>
</evidence>
<dbReference type="Gene3D" id="3.30.300.30">
    <property type="match status" value="1"/>
</dbReference>
<keyword evidence="4" id="KW-0547">Nucleotide-binding</keyword>
<dbReference type="Pfam" id="PF00501">
    <property type="entry name" value="AMP-binding"/>
    <property type="match status" value="1"/>
</dbReference>
<keyword evidence="5" id="KW-0067">ATP-binding</keyword>
<evidence type="ECO:0000256" key="5">
    <source>
        <dbReference type="ARBA" id="ARBA00022840"/>
    </source>
</evidence>
<evidence type="ECO:0000256" key="7">
    <source>
        <dbReference type="NCBIfam" id="TIGR02188"/>
    </source>
</evidence>
<dbReference type="AlphaFoldDB" id="F0STW7"/>
<dbReference type="FunFam" id="3.40.50.12780:FF:000001">
    <property type="entry name" value="Acetyl-coenzyme A synthetase"/>
    <property type="match status" value="1"/>
</dbReference>
<evidence type="ECO:0000313" key="13">
    <source>
        <dbReference type="Proteomes" id="UP000007488"/>
    </source>
</evidence>
<dbReference type="GO" id="GO:0005829">
    <property type="term" value="C:cytosol"/>
    <property type="evidence" value="ECO:0007669"/>
    <property type="project" value="TreeGrafter"/>
</dbReference>
<feature type="domain" description="AMP-binding enzyme C-terminal" evidence="10">
    <location>
        <begin position="530"/>
        <end position="611"/>
    </location>
</feature>
<evidence type="ECO:0000256" key="1">
    <source>
        <dbReference type="ARBA" id="ARBA00006432"/>
    </source>
</evidence>
<keyword evidence="3 12" id="KW-0436">Ligase</keyword>
<dbReference type="GO" id="GO:0003987">
    <property type="term" value="F:acetate-CoA ligase activity"/>
    <property type="evidence" value="ECO:0007669"/>
    <property type="project" value="UniProtKB-UniRule"/>
</dbReference>
<dbReference type="PANTHER" id="PTHR24095:SF14">
    <property type="entry name" value="ACETYL-COENZYME A SYNTHETASE 1"/>
    <property type="match status" value="1"/>
</dbReference>
<evidence type="ECO:0000256" key="2">
    <source>
        <dbReference type="ARBA" id="ARBA00013275"/>
    </source>
</evidence>
<reference evidence="12 13" key="1">
    <citation type="journal article" date="2011" name="Stand. Genomic Sci.">
        <title>Complete genome sequence of Syntrophobotulus glycolicus type strain (FlGlyR).</title>
        <authorList>
            <person name="Han C."/>
            <person name="Mwirichia R."/>
            <person name="Chertkov O."/>
            <person name="Held B."/>
            <person name="Lapidus A."/>
            <person name="Nolan M."/>
            <person name="Lucas S."/>
            <person name="Hammon N."/>
            <person name="Deshpande S."/>
            <person name="Cheng J.F."/>
            <person name="Tapia R."/>
            <person name="Goodwin L."/>
            <person name="Pitluck S."/>
            <person name="Huntemann M."/>
            <person name="Liolios K."/>
            <person name="Ivanova N."/>
            <person name="Pagani I."/>
            <person name="Mavromatis K."/>
            <person name="Ovchinikova G."/>
            <person name="Pati A."/>
            <person name="Chen A."/>
            <person name="Palaniappan K."/>
            <person name="Land M."/>
            <person name="Hauser L."/>
            <person name="Brambilla E.M."/>
            <person name="Rohde M."/>
            <person name="Spring S."/>
            <person name="Sikorski J."/>
            <person name="Goker M."/>
            <person name="Woyke T."/>
            <person name="Bristow J."/>
            <person name="Eisen J.A."/>
            <person name="Markowitz V."/>
            <person name="Hugenholtz P."/>
            <person name="Kyrpides N.C."/>
            <person name="Klenk H.P."/>
            <person name="Detter J.C."/>
        </authorList>
    </citation>
    <scope>NUCLEOTIDE SEQUENCE [LARGE SCALE GENOMIC DNA]</scope>
    <source>
        <strain evidence="13">DSM 8271 / FlGlyR</strain>
    </source>
</reference>
<sequence length="653" mass="73749">MALTEQERNEYKQKITNIANSFQSKKANDHLRSRTEEAEGRLEFWQERASTLSWFQKWDQVLEWSYPDARWFVNGKLNASYNCLDRHLDSWKKNKPALIFEGEKGDHKVYTYKELHAEVNKFANVLKSRGVHKGEIVTIYMPMIPEAIIAMLACARLGAPHNVVFGGFSPEALRERINDTKSRFLITCDGAYRRGNLLRVKENVCAALKEADSVEKVFIVKRANIDIEIIGGRDIWYHEAMEEAGEDCPPEIMDSEDMLFVLYTSGSTGKPKGIVHTTGGYLTGASTTLEYVFNMKQDDVYWCTADVGWITGHSYLVYGPLLNGATIVMYEGAPDYPSKDRYWEIVQKHGVTILYTAPTAIRTFMKWGVSYLEKWDLSSLRILGTVGEPINPEAWNWFHKNIGGGRCPIMDTWWQTETGMIMISPLPGTNLKPGSCVAPFPGIKAEIVDKSGQPVAPGEKGFIVITEPWPSMLRTIYNDHERFKQTYWNTIPGVYYAGDGAKYDEDGYFWVLGRVDDVINVSGHRIGTAEVENILIEHPVVAEAACIGKNHEIKGQAIVAFVTLREGVCPDSDLVELAEELKKHIVLRIGAIARPEDIYLTKELPKTRSGKIIRRILRDIAEGRMIGDTTTLDDGFNLEEVMKNILVSSKNEA</sequence>
<feature type="domain" description="Acetyl-coenzyme A synthetase N-terminal" evidence="11">
    <location>
        <begin position="42"/>
        <end position="83"/>
    </location>
</feature>
<feature type="coiled-coil region" evidence="8">
    <location>
        <begin position="1"/>
        <end position="48"/>
    </location>
</feature>
<dbReference type="STRING" id="645991.Sgly_2201"/>
<dbReference type="OrthoDB" id="9778383at2"/>
<dbReference type="EMBL" id="CP002547">
    <property type="protein sequence ID" value="ADY56490.1"/>
    <property type="molecule type" value="Genomic_DNA"/>
</dbReference>
<proteinExistence type="inferred from homology"/>
<dbReference type="InterPro" id="IPR000873">
    <property type="entry name" value="AMP-dep_synth/lig_dom"/>
</dbReference>